<dbReference type="Gene3D" id="2.60.120.200">
    <property type="match status" value="2"/>
</dbReference>
<keyword evidence="3 9" id="KW-0418">Kinase</keyword>
<feature type="transmembrane region" description="Helical" evidence="7">
    <location>
        <begin position="468"/>
        <end position="490"/>
    </location>
</feature>
<evidence type="ECO:0000259" key="8">
    <source>
        <dbReference type="PROSITE" id="PS50011"/>
    </source>
</evidence>
<dbReference type="CDD" id="cd14014">
    <property type="entry name" value="STKc_PknB_like"/>
    <property type="match status" value="1"/>
</dbReference>
<evidence type="ECO:0000256" key="7">
    <source>
        <dbReference type="SAM" id="Phobius"/>
    </source>
</evidence>
<dbReference type="Pfam" id="PF07676">
    <property type="entry name" value="PD40"/>
    <property type="match status" value="3"/>
</dbReference>
<gene>
    <name evidence="9" type="primary">prkC_3</name>
    <name evidence="9" type="ORF">GmarT_09310</name>
</gene>
<feature type="domain" description="Protein kinase" evidence="8">
    <location>
        <begin position="127"/>
        <end position="393"/>
    </location>
</feature>
<dbReference type="SUPFAM" id="SSF56112">
    <property type="entry name" value="Protein kinase-like (PK-like)"/>
    <property type="match status" value="1"/>
</dbReference>
<dbReference type="InterPro" id="IPR000719">
    <property type="entry name" value="Prot_kinase_dom"/>
</dbReference>
<proteinExistence type="predicted"/>
<feature type="compositionally biased region" description="Polar residues" evidence="6">
    <location>
        <begin position="498"/>
        <end position="509"/>
    </location>
</feature>
<dbReference type="GO" id="GO:0004674">
    <property type="term" value="F:protein serine/threonine kinase activity"/>
    <property type="evidence" value="ECO:0007669"/>
    <property type="project" value="UniProtKB-EC"/>
</dbReference>
<dbReference type="Pfam" id="PF03781">
    <property type="entry name" value="FGE-sulfatase"/>
    <property type="match status" value="1"/>
</dbReference>
<feature type="region of interest" description="Disordered" evidence="6">
    <location>
        <begin position="398"/>
        <end position="465"/>
    </location>
</feature>
<dbReference type="RefSeq" id="WP_002646519.1">
    <property type="nucleotide sequence ID" value="NZ_CP042910.1"/>
</dbReference>
<feature type="compositionally biased region" description="Low complexity" evidence="6">
    <location>
        <begin position="448"/>
        <end position="465"/>
    </location>
</feature>
<dbReference type="InterPro" id="IPR013320">
    <property type="entry name" value="ConA-like_dom_sf"/>
</dbReference>
<evidence type="ECO:0000313" key="10">
    <source>
        <dbReference type="Proteomes" id="UP000322887"/>
    </source>
</evidence>
<dbReference type="InterPro" id="IPR011659">
    <property type="entry name" value="WD40"/>
</dbReference>
<dbReference type="InterPro" id="IPR016187">
    <property type="entry name" value="CTDL_fold"/>
</dbReference>
<protein>
    <submittedName>
        <fullName evidence="9">Serine/threonine-protein kinase PrkC</fullName>
        <ecNumber evidence="9">2.7.11.1</ecNumber>
    </submittedName>
</protein>
<dbReference type="SUPFAM" id="SSF49899">
    <property type="entry name" value="Concanavalin A-like lectins/glucanases"/>
    <property type="match status" value="2"/>
</dbReference>
<reference evidence="9 10" key="1">
    <citation type="submission" date="2019-08" db="EMBL/GenBank/DDBJ databases">
        <title>Deep-cultivation of Planctomycetes and their phenomic and genomic characterization uncovers novel biology.</title>
        <authorList>
            <person name="Wiegand S."/>
            <person name="Jogler M."/>
            <person name="Boedeker C."/>
            <person name="Pinto D."/>
            <person name="Vollmers J."/>
            <person name="Rivas-Marin E."/>
            <person name="Kohn T."/>
            <person name="Peeters S.H."/>
            <person name="Heuer A."/>
            <person name="Rast P."/>
            <person name="Oberbeckmann S."/>
            <person name="Bunk B."/>
            <person name="Jeske O."/>
            <person name="Meyerdierks A."/>
            <person name="Storesund J.E."/>
            <person name="Kallscheuer N."/>
            <person name="Luecker S."/>
            <person name="Lage O.M."/>
            <person name="Pohl T."/>
            <person name="Merkel B.J."/>
            <person name="Hornburger P."/>
            <person name="Mueller R.-W."/>
            <person name="Bruemmer F."/>
            <person name="Labrenz M."/>
            <person name="Spormann A.M."/>
            <person name="Op den Camp H."/>
            <person name="Overmann J."/>
            <person name="Amann R."/>
            <person name="Jetten M.S.M."/>
            <person name="Mascher T."/>
            <person name="Medema M.H."/>
            <person name="Devos D.P."/>
            <person name="Kaster A.-K."/>
            <person name="Ovreas L."/>
            <person name="Rohde M."/>
            <person name="Galperin M.Y."/>
            <person name="Jogler C."/>
        </authorList>
    </citation>
    <scope>NUCLEOTIDE SEQUENCE [LARGE SCALE GENOMIC DNA]</scope>
    <source>
        <strain evidence="9 10">DSM 8797</strain>
    </source>
</reference>
<keyword evidence="7" id="KW-0812">Transmembrane</keyword>
<dbReference type="SUPFAM" id="SSF82171">
    <property type="entry name" value="DPP6 N-terminal domain-like"/>
    <property type="match status" value="1"/>
</dbReference>
<feature type="compositionally biased region" description="Low complexity" evidence="6">
    <location>
        <begin position="524"/>
        <end position="533"/>
    </location>
</feature>
<dbReference type="EC" id="2.7.11.1" evidence="9"/>
<dbReference type="Gene3D" id="1.10.510.10">
    <property type="entry name" value="Transferase(Phosphotransferase) domain 1"/>
    <property type="match status" value="1"/>
</dbReference>
<feature type="binding site" evidence="5">
    <location>
        <position position="156"/>
    </location>
    <ligand>
        <name>ATP</name>
        <dbReference type="ChEBI" id="CHEBI:30616"/>
    </ligand>
</feature>
<dbReference type="EMBL" id="CP042910">
    <property type="protein sequence ID" value="QEG15093.1"/>
    <property type="molecule type" value="Genomic_DNA"/>
</dbReference>
<dbReference type="Pfam" id="PF00069">
    <property type="entry name" value="Pkinase"/>
    <property type="match status" value="1"/>
</dbReference>
<dbReference type="PROSITE" id="PS50011">
    <property type="entry name" value="PROTEIN_KINASE_DOM"/>
    <property type="match status" value="1"/>
</dbReference>
<organism evidence="9 10">
    <name type="scientific">Gimesia maris</name>
    <dbReference type="NCBI Taxonomy" id="122"/>
    <lineage>
        <taxon>Bacteria</taxon>
        <taxon>Pseudomonadati</taxon>
        <taxon>Planctomycetota</taxon>
        <taxon>Planctomycetia</taxon>
        <taxon>Planctomycetales</taxon>
        <taxon>Planctomycetaceae</taxon>
        <taxon>Gimesia</taxon>
    </lineage>
</organism>
<dbReference type="InterPro" id="IPR005532">
    <property type="entry name" value="SUMF_dom"/>
</dbReference>
<evidence type="ECO:0000256" key="4">
    <source>
        <dbReference type="ARBA" id="ARBA00022840"/>
    </source>
</evidence>
<dbReference type="Gene3D" id="3.30.200.20">
    <property type="entry name" value="Phosphorylase Kinase, domain 1"/>
    <property type="match status" value="1"/>
</dbReference>
<dbReference type="GeneID" id="98645588"/>
<keyword evidence="4 5" id="KW-0067">ATP-binding</keyword>
<evidence type="ECO:0000256" key="5">
    <source>
        <dbReference type="PROSITE-ProRule" id="PRU10141"/>
    </source>
</evidence>
<keyword evidence="2 5" id="KW-0547">Nucleotide-binding</keyword>
<dbReference type="Pfam" id="PF13385">
    <property type="entry name" value="Laminin_G_3"/>
    <property type="match status" value="2"/>
</dbReference>
<dbReference type="PROSITE" id="PS00107">
    <property type="entry name" value="PROTEIN_KINASE_ATP"/>
    <property type="match status" value="1"/>
</dbReference>
<evidence type="ECO:0000256" key="6">
    <source>
        <dbReference type="SAM" id="MobiDB-lite"/>
    </source>
</evidence>
<dbReference type="Gene3D" id="3.90.1580.10">
    <property type="entry name" value="paralog of FGE (formylglycine-generating enzyme)"/>
    <property type="match status" value="1"/>
</dbReference>
<feature type="compositionally biased region" description="Polar residues" evidence="6">
    <location>
        <begin position="91"/>
        <end position="115"/>
    </location>
</feature>
<keyword evidence="7" id="KW-0472">Membrane</keyword>
<name>A0ABX5YH74_9PLAN</name>
<dbReference type="SUPFAM" id="SSF56436">
    <property type="entry name" value="C-type lectin-like"/>
    <property type="match status" value="1"/>
</dbReference>
<dbReference type="InterPro" id="IPR017441">
    <property type="entry name" value="Protein_kinase_ATP_BS"/>
</dbReference>
<accession>A0ABX5YH74</accession>
<dbReference type="PANTHER" id="PTHR43289:SF6">
    <property type="entry name" value="SERINE_THREONINE-PROTEIN KINASE NEKL-3"/>
    <property type="match status" value="1"/>
</dbReference>
<dbReference type="SMART" id="SM00220">
    <property type="entry name" value="S_TKc"/>
    <property type="match status" value="1"/>
</dbReference>
<sequence length="1729" mass="191072">MSDKDLDTDGQSLNIDQLIADFKTRTDAGEPFPFEKFIAAHPEHTDELTRYFKQWKELETPPHPDKAGADKASTGTSEPGKLSEEDATAHTVVQVSGDSESSLTQAYDQSGTESATSVEISDSFGRYAIQKVLGQGAMGAVYLAKDTQLDRDVALKIPKFGDGNGVDDEELLARFYREARAAATLRSPNICPVYDVGEIDGQHYITMAFIDGRPLKDYTKSKKTHSEKQIISTIRKLALGLAEAHEIGVIHRDLKPANIMVDLKGEPVVMDFGLARRSSSDDVQVTQSGAIIGTPAYMAPEQVAGDQSAIDHQADIYALGIIMYELITGEMPFKGNLMALLQQIALNNPTKPSELRPDIDPRLEAICLKMMAGDQAQRYQSMTDVATDLQEVLRNPDERHRQAQAKQKGPKPKSLPTAKEESNPALISIDRSKSSADRMRTKQRKKSSSAGKSTAASKSNSASPPKKLLIAGGIGGLLLLLLLVVVSFILPGKQAEQTAASDSVINPSENGEKTATPFFAKSNSDGSKTPGTSGTKGKYALQFDGSSVVIIPNTNWSERDELTYEVFVQDSDVNNHESGMKYVLNHHYTCAFLRWVDGWGFMANLEGEKMVRVSSSKQLPAPGDWVHLAGVIKNRTVQLFVNGEPMEAKQLPEKVNSKSGKTVQLGPNFSGKIRGVKISKTARFDKRFDPPQQFSNDADTLALYQFNEGFGDVLKDSSGNGYDGKIEGAKWVPLDQTVAIENPERNDALDFNGRTSRVEVPDFQLSGSPPLTLEGWLTPSEKSTSNAILFYGGKLDSLTIQVGGIRRWEFGGRQASTDRRVEVSGPKINKWETRTHVAGQWDGKSLELFIDGKPVKRNDNIGNFTPQGILEIGGHDGARFKGKIDEIRISNTLRYKTEFTPPDVFTNDQHTLALYHFNEGSGDILKDSSGNGHDGKIVDAKWVRVKNNSAEKPLAEMLTSDEYEWTEPVNLGPNVNSGENDVYPTLSEDGLSLIFSSKRGKHANLYECRRASINDDWGPAQELIGINLSQHDQITPWLSADGLTLLFGNKSPGGENINLFQTRRATRDTPWDTPIDLGSSINSDKEDGGGALSPDGLTMYLASKRPGSRFRDLYRAQRPALDAPWQEPKLLGREINLAWEEKCPQLLPDGISLMYLGGNKNDYQLMLAQPVAGGNYEVQTLESPVNNISFCLSADGQTMIFDSRRPDGLGGLDLWMTRRVPRRKQEKQTIPPPAVVPVDLAAAKQHQRTWADDLDLPVEKEVELPGGEKMAFVLIPPGEFMMGAGEEEKTRFLKEAITSEDKFSIKRIPLEGPLHRVRITRPFYLGAYEVTQSQWEAVVGTNPSKNAGNPTHPVEMVSWDETQLFFARLNKQTTDPSLKFVLPTEAQWEYACRAGTTTPWYCGDDDENLSQFAWHSKNSRSITQPTGQLKPNAFGLYDMHGNVFEWCRDKFQRVRDDYSINSTVDDPVGVASGTGRVNRGGAYILSTSRQRSAHRNFELQDRSFPIIGFRAAMTINMAKSVKVDHSSTQTIDLLADLVPTILNSRNMTWQMQDGILIGNSTASRKRKDWAGAKFPQEISGDFDCELELKQSGFAPLQLDLPLGDKQAIRLHLGGLGSALMVIDGKEDRHAAPEHSNKDARLKRNVWQRLTAKVRHQGENVSIDVALDGDRVGLFSGLRSRITFPKWVKPDPVHVKFAGTGHNELQLEFRRAVVHIDPPAAIEIEQTKPK</sequence>
<evidence type="ECO:0000256" key="3">
    <source>
        <dbReference type="ARBA" id="ARBA00022777"/>
    </source>
</evidence>
<feature type="region of interest" description="Disordered" evidence="6">
    <location>
        <begin position="498"/>
        <end position="533"/>
    </location>
</feature>
<dbReference type="Proteomes" id="UP000322887">
    <property type="component" value="Chromosome"/>
</dbReference>
<keyword evidence="1 9" id="KW-0808">Transferase</keyword>
<dbReference type="PROSITE" id="PS00108">
    <property type="entry name" value="PROTEIN_KINASE_ST"/>
    <property type="match status" value="1"/>
</dbReference>
<dbReference type="Gene3D" id="2.120.10.30">
    <property type="entry name" value="TolB, C-terminal domain"/>
    <property type="match status" value="1"/>
</dbReference>
<evidence type="ECO:0000313" key="9">
    <source>
        <dbReference type="EMBL" id="QEG15093.1"/>
    </source>
</evidence>
<dbReference type="InterPro" id="IPR042095">
    <property type="entry name" value="SUMF_sf"/>
</dbReference>
<keyword evidence="10" id="KW-1185">Reference proteome</keyword>
<dbReference type="InterPro" id="IPR011042">
    <property type="entry name" value="6-blade_b-propeller_TolB-like"/>
</dbReference>
<dbReference type="InterPro" id="IPR008271">
    <property type="entry name" value="Ser/Thr_kinase_AS"/>
</dbReference>
<dbReference type="PANTHER" id="PTHR43289">
    <property type="entry name" value="MITOGEN-ACTIVATED PROTEIN KINASE KINASE KINASE 20-RELATED"/>
    <property type="match status" value="1"/>
</dbReference>
<feature type="compositionally biased region" description="Basic and acidic residues" evidence="6">
    <location>
        <begin position="52"/>
        <end position="69"/>
    </location>
</feature>
<feature type="region of interest" description="Disordered" evidence="6">
    <location>
        <begin position="52"/>
        <end position="115"/>
    </location>
</feature>
<feature type="compositionally biased region" description="Basic and acidic residues" evidence="6">
    <location>
        <begin position="430"/>
        <end position="440"/>
    </location>
</feature>
<evidence type="ECO:0000256" key="1">
    <source>
        <dbReference type="ARBA" id="ARBA00022679"/>
    </source>
</evidence>
<evidence type="ECO:0000256" key="2">
    <source>
        <dbReference type="ARBA" id="ARBA00022741"/>
    </source>
</evidence>
<keyword evidence="7" id="KW-1133">Transmembrane helix</keyword>
<dbReference type="InterPro" id="IPR011009">
    <property type="entry name" value="Kinase-like_dom_sf"/>
</dbReference>